<comment type="caution">
    <text evidence="3">The sequence shown here is derived from an EMBL/GenBank/DDBJ whole genome shotgun (WGS) entry which is preliminary data.</text>
</comment>
<reference evidence="3 4" key="1">
    <citation type="submission" date="2020-08" db="EMBL/GenBank/DDBJ databases">
        <title>Genome public.</title>
        <authorList>
            <person name="Liu C."/>
            <person name="Sun Q."/>
        </authorList>
    </citation>
    <scope>NUCLEOTIDE SEQUENCE [LARGE SCALE GENOMIC DNA]</scope>
    <source>
        <strain evidence="3 4">NSJ-10</strain>
    </source>
</reference>
<dbReference type="RefSeq" id="WP_118483438.1">
    <property type="nucleotide sequence ID" value="NZ_JACOOX010000005.1"/>
</dbReference>
<dbReference type="AlphaFoldDB" id="A0A8I0DVB7"/>
<dbReference type="EMBL" id="JACOOX010000005">
    <property type="protein sequence ID" value="MBC5663252.1"/>
    <property type="molecule type" value="Genomic_DNA"/>
</dbReference>
<name>A0A8I0DVB7_9FIRM</name>
<gene>
    <name evidence="3" type="ORF">H8S09_10160</name>
</gene>
<dbReference type="Proteomes" id="UP000615234">
    <property type="component" value="Unassembled WGS sequence"/>
</dbReference>
<dbReference type="InterPro" id="IPR013830">
    <property type="entry name" value="SGNH_hydro"/>
</dbReference>
<dbReference type="Gene3D" id="3.40.50.1110">
    <property type="entry name" value="SGNH hydrolase"/>
    <property type="match status" value="1"/>
</dbReference>
<accession>A0A8I0DVB7</accession>
<keyword evidence="4" id="KW-1185">Reference proteome</keyword>
<dbReference type="InterPro" id="IPR036514">
    <property type="entry name" value="SGNH_hydro_sf"/>
</dbReference>
<evidence type="ECO:0000313" key="3">
    <source>
        <dbReference type="EMBL" id="MBC5663252.1"/>
    </source>
</evidence>
<sequence length="305" mass="34448">MRQNRNRVRLQKRRKMFLMQQKRKRRRRRQQIFMRGTAAAMLLFAFCISIRFIHMAKDRPIVEGSTQEPVTTEVSTTETSTTESSGTGNVKETLLTGRGDDTTTGSVKNMDLKSDDKSNDFSDAVFVGDSRTEGFVLQTGIQTTAYVHKGLTVASAYTAKVIHQDDEDRSVMEALARTRYNRVYLMFGINETGWISNDIFISDYKQIIDDIKAQNPSAKIFIQSVLPVSKAVSDSGGYVRNDKIAEYNKRLEQLAADEGATFVNVQEAVSTDGVLPDDAATDGIHLNKKYCEKWLTYLEEHTLDK</sequence>
<evidence type="ECO:0000259" key="2">
    <source>
        <dbReference type="Pfam" id="PF13472"/>
    </source>
</evidence>
<protein>
    <recommendedName>
        <fullName evidence="2">SGNH hydrolase-type esterase domain-containing protein</fullName>
    </recommendedName>
</protein>
<feature type="region of interest" description="Disordered" evidence="1">
    <location>
        <begin position="64"/>
        <end position="111"/>
    </location>
</feature>
<feature type="compositionally biased region" description="Low complexity" evidence="1">
    <location>
        <begin position="65"/>
        <end position="105"/>
    </location>
</feature>
<dbReference type="SUPFAM" id="SSF52266">
    <property type="entry name" value="SGNH hydrolase"/>
    <property type="match status" value="1"/>
</dbReference>
<organism evidence="3 4">
    <name type="scientific">Coprococcus hominis</name>
    <name type="common">ex Liu et al. 2022</name>
    <dbReference type="NCBI Taxonomy" id="2763039"/>
    <lineage>
        <taxon>Bacteria</taxon>
        <taxon>Bacillati</taxon>
        <taxon>Bacillota</taxon>
        <taxon>Clostridia</taxon>
        <taxon>Lachnospirales</taxon>
        <taxon>Lachnospiraceae</taxon>
        <taxon>Coprococcus</taxon>
    </lineage>
</organism>
<evidence type="ECO:0000313" key="4">
    <source>
        <dbReference type="Proteomes" id="UP000615234"/>
    </source>
</evidence>
<proteinExistence type="predicted"/>
<evidence type="ECO:0000256" key="1">
    <source>
        <dbReference type="SAM" id="MobiDB-lite"/>
    </source>
</evidence>
<dbReference type="Pfam" id="PF13472">
    <property type="entry name" value="Lipase_GDSL_2"/>
    <property type="match status" value="1"/>
</dbReference>
<feature type="domain" description="SGNH hydrolase-type esterase" evidence="2">
    <location>
        <begin position="126"/>
        <end position="288"/>
    </location>
</feature>